<dbReference type="InterPro" id="IPR019451">
    <property type="entry name" value="Rtp1_C1"/>
</dbReference>
<sequence>MKGITRTLLAFKFINHTCHELALFTKLTRTPSSEDAISSTSKLNDSPETVLRNITEFCLKKIDFLDSSKDLLHDDGETASYSSWRLTCVILSLLDKLKVCIEAVELLQTDEEKSIHVLSIQSQIIVQKSVELVIGFGILPYLLPGVGVPEKLRKMNPSVRHFLSDARIASPYDQFLRLSHTLEIILICSSSPSLNALIVPKYACDLLAGLLQICKSPIARPKTEVVQHKPGALSAEQYDNVMMIRGTLQTVMTNTFLDIVPKATLINSLFLIGAAEKPRWISNACNELLCTMILSKHGLISVSTTMIESAGRSDTWKLMRIISNLMKNALDKSAKPTCHLNLSSLAEQCLVMVKQNEDTFSKHSESDTAHCGSATNSSKKNGSLSFRLKQGTNNNADLIRVGMFCGLMLMDLDFQLVKSLFWDKLFCHALKLDKCQGQEQAYMSGTGMGGNVECNSVSVSIGNFATSATYGELLLSVLKPMNVSLPLKLLQPVWSLFFQIFVACERYLKKPVQEPNVAAAAEQLHHKLRDVLILLFEIYGSGLGQNLSLSYSNSNSAASANSSVSKGNNFVQAKENVDLCDFCMMLLLNQDSEGIPTLNTFDLQLDSDDDDQTDVKIVRLRQELVSKTSDYNQVFEKHLDISCLCLSSDILKNERMKGIWPQLFRQLLAWGTNKHSYKTNLKNMSFKSDELPTRLDGDSVTVCLNDCQRFITFKLLGELGDEETILEQFTNTDSVEETLSFLELLLSKFTEEACANLEDAFDTSQLVMYALGIIGRREKSRSGTVLKTRFNQAMEDASSPMVPVKGHGILELRKLIEERNAEALENEARVLKVFQDNLPNEDSYVYLMSIQGMAALGLKFHKTVVPALIKEYDFANCDENSECYERSMYQSLSNEEKMETRMKVGEILVKVIQKLGDFAPSYRAPLTNVFFRLMRDEEPLIRASALSNLGELCHLLKFTLGQVLTEVWFCVESILRTEKNVHVRRAALHLLVLLLKGVEKDLTVEGILTDSVVSQHLRDVRRLLTHIEQTEVDLVAKTHCQLALQELQLIVKKLLTPSTSLNYKIRVLDL</sequence>
<feature type="domain" description="RNA polymerase II assembly factor Rtp1 C-terminal" evidence="3">
    <location>
        <begin position="790"/>
        <end position="917"/>
    </location>
</feature>
<dbReference type="GO" id="GO:0009306">
    <property type="term" value="P:protein secretion"/>
    <property type="evidence" value="ECO:0007669"/>
    <property type="project" value="TreeGrafter"/>
</dbReference>
<keyword evidence="6" id="KW-1185">Reference proteome</keyword>
<dbReference type="InterPro" id="IPR019414">
    <property type="entry name" value="Rtp1_C2"/>
</dbReference>
<evidence type="ECO:0000313" key="6">
    <source>
        <dbReference type="Proteomes" id="UP000094527"/>
    </source>
</evidence>
<proteinExistence type="inferred from homology"/>
<dbReference type="EMBL" id="LJIJ01000526">
    <property type="protein sequence ID" value="ODM96562.1"/>
    <property type="molecule type" value="Genomic_DNA"/>
</dbReference>
<comment type="similarity">
    <text evidence="1">Belongs to the Tango6 family.</text>
</comment>
<dbReference type="PANTHER" id="PTHR20959:SF1">
    <property type="entry name" value="TRANSPORT AND GOLGI ORGANIZATION PROTEIN 6 HOMOLOG"/>
    <property type="match status" value="1"/>
</dbReference>
<dbReference type="Proteomes" id="UP000094527">
    <property type="component" value="Unassembled WGS sequence"/>
</dbReference>
<protein>
    <submittedName>
        <fullName evidence="5">Transport and Golgi organization protein 6</fullName>
    </submittedName>
</protein>
<gene>
    <name evidence="5" type="ORF">Ocin01_10118</name>
</gene>
<dbReference type="OrthoDB" id="39591at2759"/>
<name>A0A1D2MUG0_ORCCI</name>
<dbReference type="Pfam" id="PF10363">
    <property type="entry name" value="RTP1_C1"/>
    <property type="match status" value="1"/>
</dbReference>
<evidence type="ECO:0000259" key="4">
    <source>
        <dbReference type="Pfam" id="PF25267"/>
    </source>
</evidence>
<evidence type="ECO:0000259" key="2">
    <source>
        <dbReference type="Pfam" id="PF10304"/>
    </source>
</evidence>
<accession>A0A1D2MUG0</accession>
<evidence type="ECO:0000259" key="3">
    <source>
        <dbReference type="Pfam" id="PF10363"/>
    </source>
</evidence>
<dbReference type="Pfam" id="PF25267">
    <property type="entry name" value="TANGO6_N"/>
    <property type="match status" value="1"/>
</dbReference>
<dbReference type="Pfam" id="PF10304">
    <property type="entry name" value="RTP1_C2"/>
    <property type="match status" value="1"/>
</dbReference>
<evidence type="ECO:0000256" key="1">
    <source>
        <dbReference type="ARBA" id="ARBA00005724"/>
    </source>
</evidence>
<reference evidence="5 6" key="1">
    <citation type="journal article" date="2016" name="Genome Biol. Evol.">
        <title>Gene Family Evolution Reflects Adaptation to Soil Environmental Stressors in the Genome of the Collembolan Orchesella cincta.</title>
        <authorList>
            <person name="Faddeeva-Vakhrusheva A."/>
            <person name="Derks M.F."/>
            <person name="Anvar S.Y."/>
            <person name="Agamennone V."/>
            <person name="Suring W."/>
            <person name="Smit S."/>
            <person name="van Straalen N.M."/>
            <person name="Roelofs D."/>
        </authorList>
    </citation>
    <scope>NUCLEOTIDE SEQUENCE [LARGE SCALE GENOMIC DNA]</scope>
    <source>
        <tissue evidence="5">Mixed pool</tissue>
    </source>
</reference>
<organism evidence="5 6">
    <name type="scientific">Orchesella cincta</name>
    <name type="common">Springtail</name>
    <name type="synonym">Podura cincta</name>
    <dbReference type="NCBI Taxonomy" id="48709"/>
    <lineage>
        <taxon>Eukaryota</taxon>
        <taxon>Metazoa</taxon>
        <taxon>Ecdysozoa</taxon>
        <taxon>Arthropoda</taxon>
        <taxon>Hexapoda</taxon>
        <taxon>Collembola</taxon>
        <taxon>Entomobryomorpha</taxon>
        <taxon>Entomobryoidea</taxon>
        <taxon>Orchesellidae</taxon>
        <taxon>Orchesellinae</taxon>
        <taxon>Orchesella</taxon>
    </lineage>
</organism>
<dbReference type="PANTHER" id="PTHR20959">
    <property type="entry name" value="TRANSPORT AND GOLGI ORGANIZATION PROTEIN 6 FAMILY MEMBER"/>
    <property type="match status" value="1"/>
</dbReference>
<dbReference type="InterPro" id="IPR016024">
    <property type="entry name" value="ARM-type_fold"/>
</dbReference>
<dbReference type="InterPro" id="IPR039600">
    <property type="entry name" value="TANGO6/Rtp1"/>
</dbReference>
<dbReference type="AlphaFoldDB" id="A0A1D2MUG0"/>
<dbReference type="InterPro" id="IPR057347">
    <property type="entry name" value="TANGO6_N"/>
</dbReference>
<comment type="caution">
    <text evidence="5">The sequence shown here is derived from an EMBL/GenBank/DDBJ whole genome shotgun (WGS) entry which is preliminary data.</text>
</comment>
<dbReference type="OMA" id="DSYVYLM"/>
<dbReference type="Gene3D" id="1.25.10.10">
    <property type="entry name" value="Leucine-rich Repeat Variant"/>
    <property type="match status" value="1"/>
</dbReference>
<dbReference type="InterPro" id="IPR011989">
    <property type="entry name" value="ARM-like"/>
</dbReference>
<evidence type="ECO:0000313" key="5">
    <source>
        <dbReference type="EMBL" id="ODM96562.1"/>
    </source>
</evidence>
<feature type="domain" description="TANGO6 N-terminal" evidence="4">
    <location>
        <begin position="83"/>
        <end position="265"/>
    </location>
</feature>
<feature type="domain" description="RNA polymerase II assembly factor Rtp1 C-terminal" evidence="2">
    <location>
        <begin position="1016"/>
        <end position="1047"/>
    </location>
</feature>
<dbReference type="SUPFAM" id="SSF48371">
    <property type="entry name" value="ARM repeat"/>
    <property type="match status" value="1"/>
</dbReference>